<name>A0A9P6PU18_9FUNG</name>
<dbReference type="InterPro" id="IPR036047">
    <property type="entry name" value="F-box-like_dom_sf"/>
</dbReference>
<dbReference type="Gene3D" id="1.20.1280.50">
    <property type="match status" value="1"/>
</dbReference>
<evidence type="ECO:0008006" key="5">
    <source>
        <dbReference type="Google" id="ProtNLM"/>
    </source>
</evidence>
<dbReference type="GO" id="GO:0031146">
    <property type="term" value="P:SCF-dependent proteasomal ubiquitin-dependent protein catabolic process"/>
    <property type="evidence" value="ECO:0007669"/>
    <property type="project" value="TreeGrafter"/>
</dbReference>
<comment type="caution">
    <text evidence="3">The sequence shown here is derived from an EMBL/GenBank/DDBJ whole genome shotgun (WGS) entry which is preliminary data.</text>
</comment>
<dbReference type="Pfam" id="PF12937">
    <property type="entry name" value="F-box-like"/>
    <property type="match status" value="1"/>
</dbReference>
<dbReference type="Proteomes" id="UP000726737">
    <property type="component" value="Unassembled WGS sequence"/>
</dbReference>
<keyword evidence="4" id="KW-1185">Reference proteome</keyword>
<evidence type="ECO:0000259" key="1">
    <source>
        <dbReference type="Pfam" id="PF12937"/>
    </source>
</evidence>
<dbReference type="InterPro" id="IPR001810">
    <property type="entry name" value="F-box_dom"/>
</dbReference>
<reference evidence="3" key="1">
    <citation type="journal article" date="2020" name="Fungal Divers.">
        <title>Resolving the Mortierellaceae phylogeny through synthesis of multi-gene phylogenetics and phylogenomics.</title>
        <authorList>
            <person name="Vandepol N."/>
            <person name="Liber J."/>
            <person name="Desiro A."/>
            <person name="Na H."/>
            <person name="Kennedy M."/>
            <person name="Barry K."/>
            <person name="Grigoriev I.V."/>
            <person name="Miller A.N."/>
            <person name="O'Donnell K."/>
            <person name="Stajich J.E."/>
            <person name="Bonito G."/>
        </authorList>
    </citation>
    <scope>NUCLEOTIDE SEQUENCE</scope>
    <source>
        <strain evidence="3">KOD948</strain>
    </source>
</reference>
<dbReference type="InterPro" id="IPR032675">
    <property type="entry name" value="LRR_dom_sf"/>
</dbReference>
<feature type="non-terminal residue" evidence="3">
    <location>
        <position position="1"/>
    </location>
</feature>
<protein>
    <recommendedName>
        <fullName evidence="5">F-box domain-containing protein</fullName>
    </recommendedName>
</protein>
<dbReference type="AlphaFoldDB" id="A0A9P6PU18"/>
<evidence type="ECO:0000259" key="2">
    <source>
        <dbReference type="Pfam" id="PF24758"/>
    </source>
</evidence>
<evidence type="ECO:0000313" key="4">
    <source>
        <dbReference type="Proteomes" id="UP000726737"/>
    </source>
</evidence>
<evidence type="ECO:0000313" key="3">
    <source>
        <dbReference type="EMBL" id="KAG0252515.1"/>
    </source>
</evidence>
<proteinExistence type="predicted"/>
<organism evidence="3 4">
    <name type="scientific">Mortierella polycephala</name>
    <dbReference type="NCBI Taxonomy" id="41804"/>
    <lineage>
        <taxon>Eukaryota</taxon>
        <taxon>Fungi</taxon>
        <taxon>Fungi incertae sedis</taxon>
        <taxon>Mucoromycota</taxon>
        <taxon>Mortierellomycotina</taxon>
        <taxon>Mortierellomycetes</taxon>
        <taxon>Mortierellales</taxon>
        <taxon>Mortierellaceae</taxon>
        <taxon>Mortierella</taxon>
    </lineage>
</organism>
<dbReference type="InterPro" id="IPR055411">
    <property type="entry name" value="LRR_FXL15/At3g58940/PEG3-like"/>
</dbReference>
<dbReference type="Gene3D" id="3.80.10.10">
    <property type="entry name" value="Ribonuclease Inhibitor"/>
    <property type="match status" value="2"/>
</dbReference>
<dbReference type="OrthoDB" id="2384135at2759"/>
<dbReference type="GO" id="GO:0019005">
    <property type="term" value="C:SCF ubiquitin ligase complex"/>
    <property type="evidence" value="ECO:0007669"/>
    <property type="project" value="TreeGrafter"/>
</dbReference>
<dbReference type="CDD" id="cd09917">
    <property type="entry name" value="F-box_SF"/>
    <property type="match status" value="1"/>
</dbReference>
<dbReference type="PANTHER" id="PTHR13318">
    <property type="entry name" value="PARTNER OF PAIRED, ISOFORM B-RELATED"/>
    <property type="match status" value="1"/>
</dbReference>
<dbReference type="SUPFAM" id="SSF81383">
    <property type="entry name" value="F-box domain"/>
    <property type="match status" value="1"/>
</dbReference>
<gene>
    <name evidence="3" type="ORF">BG011_006926</name>
</gene>
<feature type="domain" description="F-box" evidence="1">
    <location>
        <begin position="47"/>
        <end position="84"/>
    </location>
</feature>
<dbReference type="Pfam" id="PF24758">
    <property type="entry name" value="LRR_At5g56370"/>
    <property type="match status" value="1"/>
</dbReference>
<dbReference type="SUPFAM" id="SSF52047">
    <property type="entry name" value="RNI-like"/>
    <property type="match status" value="2"/>
</dbReference>
<accession>A0A9P6PU18</accession>
<dbReference type="EMBL" id="JAAAJA010000515">
    <property type="protein sequence ID" value="KAG0252515.1"/>
    <property type="molecule type" value="Genomic_DNA"/>
</dbReference>
<sequence>MDEVRQYHENRIRTFLRQSLTPSSDSDGGASTDTINAKNVVDVFQLPELLLMILGYLTRQDLLQACVVSKRWCQTAQPLIWRCIEGTHMARNGVLPYFLMRFSHLVKTLELQYLSEDLDHLMGSRVYPRLTTLDLQNASISSPQLASVLKLLPRLETINLLHCHQLRQHPLETLLPYSKLKSIGFEQGASSPPASLKAKDAIKHHWPQLNRLFINVSVFEDYTKYYMSGGIDNEEGYLYQDYGDDSYISSSNVKNPLLSLQRTIRASPLSLQSIELESVQYWDNSCLVDIILGSPGLERLSLAFCYFSGEAFTTIISSSPTAFASLVDLEIKYCTRIKEADLVPLMRASRLRKLTLSAFTISVPTFERMVEFCPDLYYLCLNECRYLSTGLRLILMNCLKLRHLRSTHVHYKKGPGAMKLFEEPLWNCTSLEELRLDGIPLTTSEAKDENLKEQSIMNMYNQLGRQTNLRTLSIVNMESRNSLQGQKIERLEALKRLERLGLFGCGAWKFSDVVFIAETFPELRKFDVTEKDMGLDLS</sequence>
<feature type="domain" description="F-box/LRR-repeat protein 15/At3g58940/PEG3-like LRR" evidence="2">
    <location>
        <begin position="90"/>
        <end position="215"/>
    </location>
</feature>